<sequence length="209" mass="24570">MKIFFLFLIVCFGATYAIDRSFKIDYENRQFLKDGNPYRYIAGNVFYHRIHPDQWQDRLNRIRAAGCNAIQVYIPWNYHEPFEGQFTFDGNANVTKFLLMAQSLNLSVILRPGPYINAEWEFGGIPYWLLKKDGIQLRRYNDPYISAVKSFFTTLLPKITPLLYKNGGPILMLQVENEYGLTNICDKKYVEWLRDLMRSYVGNDTVLFS</sequence>
<organism evidence="1 2">
    <name type="scientific">Panagrolaimus sp. JU765</name>
    <dbReference type="NCBI Taxonomy" id="591449"/>
    <lineage>
        <taxon>Eukaryota</taxon>
        <taxon>Metazoa</taxon>
        <taxon>Ecdysozoa</taxon>
        <taxon>Nematoda</taxon>
        <taxon>Chromadorea</taxon>
        <taxon>Rhabditida</taxon>
        <taxon>Tylenchina</taxon>
        <taxon>Panagrolaimomorpha</taxon>
        <taxon>Panagrolaimoidea</taxon>
        <taxon>Panagrolaimidae</taxon>
        <taxon>Panagrolaimus</taxon>
    </lineage>
</organism>
<dbReference type="Proteomes" id="UP000887576">
    <property type="component" value="Unplaced"/>
</dbReference>
<accession>A0AC34RDJ0</accession>
<name>A0AC34RDJ0_9BILA</name>
<evidence type="ECO:0000313" key="2">
    <source>
        <dbReference type="WBParaSite" id="JU765_v2.g6006.t1"/>
    </source>
</evidence>
<dbReference type="WBParaSite" id="JU765_v2.g6006.t1">
    <property type="protein sequence ID" value="JU765_v2.g6006.t1"/>
    <property type="gene ID" value="JU765_v2.g6006"/>
</dbReference>
<evidence type="ECO:0000313" key="1">
    <source>
        <dbReference type="Proteomes" id="UP000887576"/>
    </source>
</evidence>
<protein>
    <submittedName>
        <fullName evidence="2">Glycoside hydrolase 35 catalytic domain-containing protein</fullName>
    </submittedName>
</protein>
<reference evidence="2" key="1">
    <citation type="submission" date="2022-11" db="UniProtKB">
        <authorList>
            <consortium name="WormBaseParasite"/>
        </authorList>
    </citation>
    <scope>IDENTIFICATION</scope>
</reference>
<proteinExistence type="predicted"/>